<gene>
    <name evidence="1" type="ORF">AVEN_164507_1</name>
</gene>
<comment type="caution">
    <text evidence="1">The sequence shown here is derived from an EMBL/GenBank/DDBJ whole genome shotgun (WGS) entry which is preliminary data.</text>
</comment>
<evidence type="ECO:0000313" key="2">
    <source>
        <dbReference type="Proteomes" id="UP000499080"/>
    </source>
</evidence>
<sequence>MCPLPPVEGSGSHKFRGSCTPVGIIAKDPIYGEGFLMLVLAENSVCPLPPVEGSGLHMFRGSCTPVGIIVKDSIYGEGFLMLVLAENQEPIYIFKLGMEGRKKAEISWTTFPKETNIYRSEVNSLGRK</sequence>
<dbReference type="Proteomes" id="UP000499080">
    <property type="component" value="Unassembled WGS sequence"/>
</dbReference>
<evidence type="ECO:0000313" key="1">
    <source>
        <dbReference type="EMBL" id="GBN34129.1"/>
    </source>
</evidence>
<proteinExistence type="predicted"/>
<protein>
    <submittedName>
        <fullName evidence="1">Uncharacterized protein</fullName>
    </submittedName>
</protein>
<name>A0A4Y2N627_ARAVE</name>
<keyword evidence="2" id="KW-1185">Reference proteome</keyword>
<organism evidence="1 2">
    <name type="scientific">Araneus ventricosus</name>
    <name type="common">Orbweaver spider</name>
    <name type="synonym">Epeira ventricosa</name>
    <dbReference type="NCBI Taxonomy" id="182803"/>
    <lineage>
        <taxon>Eukaryota</taxon>
        <taxon>Metazoa</taxon>
        <taxon>Ecdysozoa</taxon>
        <taxon>Arthropoda</taxon>
        <taxon>Chelicerata</taxon>
        <taxon>Arachnida</taxon>
        <taxon>Araneae</taxon>
        <taxon>Araneomorphae</taxon>
        <taxon>Entelegynae</taxon>
        <taxon>Araneoidea</taxon>
        <taxon>Araneidae</taxon>
        <taxon>Araneus</taxon>
    </lineage>
</organism>
<dbReference type="EMBL" id="BGPR01008481">
    <property type="protein sequence ID" value="GBN34129.1"/>
    <property type="molecule type" value="Genomic_DNA"/>
</dbReference>
<reference evidence="1 2" key="1">
    <citation type="journal article" date="2019" name="Sci. Rep.">
        <title>Orb-weaving spider Araneus ventricosus genome elucidates the spidroin gene catalogue.</title>
        <authorList>
            <person name="Kono N."/>
            <person name="Nakamura H."/>
            <person name="Ohtoshi R."/>
            <person name="Moran D.A.P."/>
            <person name="Shinohara A."/>
            <person name="Yoshida Y."/>
            <person name="Fujiwara M."/>
            <person name="Mori M."/>
            <person name="Tomita M."/>
            <person name="Arakawa K."/>
        </authorList>
    </citation>
    <scope>NUCLEOTIDE SEQUENCE [LARGE SCALE GENOMIC DNA]</scope>
</reference>
<accession>A0A4Y2N627</accession>
<dbReference type="AlphaFoldDB" id="A0A4Y2N627"/>